<dbReference type="Proteomes" id="UP000033848">
    <property type="component" value="Unassembled WGS sequence"/>
</dbReference>
<dbReference type="Gene3D" id="3.90.550.10">
    <property type="entry name" value="Spore Coat Polysaccharide Biosynthesis Protein SpsA, Chain A"/>
    <property type="match status" value="1"/>
</dbReference>
<dbReference type="GO" id="GO:0009247">
    <property type="term" value="P:glycolipid biosynthetic process"/>
    <property type="evidence" value="ECO:0007669"/>
    <property type="project" value="TreeGrafter"/>
</dbReference>
<dbReference type="PANTHER" id="PTHR43398:SF1">
    <property type="entry name" value="DOLICHOL-PHOSPHATE MANNOSYLTRANSFERASE SUBUNIT 1"/>
    <property type="match status" value="1"/>
</dbReference>
<evidence type="ECO:0000256" key="6">
    <source>
        <dbReference type="ARBA" id="ARBA00022989"/>
    </source>
</evidence>
<evidence type="ECO:0000256" key="3">
    <source>
        <dbReference type="ARBA" id="ARBA00022676"/>
    </source>
</evidence>
<reference evidence="11 12" key="1">
    <citation type="journal article" date="2015" name="Nature">
        <title>rRNA introns, odd ribosomes, and small enigmatic genomes across a large radiation of phyla.</title>
        <authorList>
            <person name="Brown C.T."/>
            <person name="Hug L.A."/>
            <person name="Thomas B.C."/>
            <person name="Sharon I."/>
            <person name="Castelle C.J."/>
            <person name="Singh A."/>
            <person name="Wilkins M.J."/>
            <person name="Williams K.H."/>
            <person name="Banfield J.F."/>
        </authorList>
    </citation>
    <scope>NUCLEOTIDE SEQUENCE [LARGE SCALE GENOMIC DNA]</scope>
</reference>
<evidence type="ECO:0000259" key="10">
    <source>
        <dbReference type="Pfam" id="PF04138"/>
    </source>
</evidence>
<dbReference type="InterPro" id="IPR039528">
    <property type="entry name" value="DPM1-like"/>
</dbReference>
<feature type="domain" description="GtrA/DPMS transmembrane" evidence="10">
    <location>
        <begin position="260"/>
        <end position="387"/>
    </location>
</feature>
<keyword evidence="6 8" id="KW-1133">Transmembrane helix</keyword>
<dbReference type="PANTHER" id="PTHR43398">
    <property type="entry name" value="DOLICHOL-PHOSPHATE MANNOSYLTRANSFERASE SUBUNIT 1"/>
    <property type="match status" value="1"/>
</dbReference>
<comment type="subcellular location">
    <subcellularLocation>
        <location evidence="1">Membrane</location>
        <topology evidence="1">Multi-pass membrane protein</topology>
    </subcellularLocation>
</comment>
<dbReference type="EMBL" id="LCED01000039">
    <property type="protein sequence ID" value="KKS65560.1"/>
    <property type="molecule type" value="Genomic_DNA"/>
</dbReference>
<evidence type="ECO:0000313" key="12">
    <source>
        <dbReference type="Proteomes" id="UP000033848"/>
    </source>
</evidence>
<evidence type="ECO:0000256" key="1">
    <source>
        <dbReference type="ARBA" id="ARBA00004141"/>
    </source>
</evidence>
<evidence type="ECO:0000256" key="2">
    <source>
        <dbReference type="ARBA" id="ARBA00006739"/>
    </source>
</evidence>
<evidence type="ECO:0000256" key="7">
    <source>
        <dbReference type="ARBA" id="ARBA00023136"/>
    </source>
</evidence>
<feature type="transmembrane region" description="Helical" evidence="8">
    <location>
        <begin position="365"/>
        <end position="384"/>
    </location>
</feature>
<dbReference type="InterPro" id="IPR029044">
    <property type="entry name" value="Nucleotide-diphossugar_trans"/>
</dbReference>
<gene>
    <name evidence="11" type="ORF">UV35_C0039G0010</name>
</gene>
<accession>A0A0G1AWP5</accession>
<evidence type="ECO:0000313" key="11">
    <source>
        <dbReference type="EMBL" id="KKS65560.1"/>
    </source>
</evidence>
<dbReference type="InterPro" id="IPR007267">
    <property type="entry name" value="GtrA_DPMS_TM"/>
</dbReference>
<dbReference type="AlphaFoldDB" id="A0A0G1AWP5"/>
<keyword evidence="3 11" id="KW-0328">Glycosyltransferase</keyword>
<proteinExistence type="inferred from homology"/>
<comment type="similarity">
    <text evidence="2">Belongs to the glycosyltransferase 2 family.</text>
</comment>
<sequence>MNKLPLAVVVIPTYNEAESIGEMIDTLCGKIFPKIKDWQCKLLVVDDTSPDGTYKIVQNKQKQYKNLELYLNPTKAGIGGAYVKGFRYAMTALGADVIIEFDADFQHPPKDIPLLLNEITAGYDYVLGSRKIKGGSNPKGWGFKRLFFSEVGGLVARLGLFFPGKMFFKITDPTTGLKASRVKGLVDAMDMDHLYSRNFGYKLEFLYKMVQLGAKVKEIPLQFGLRTKGESKIEPQTAIDIFRTVFLLRWNDPTTQKFIKFGCIGLFGFGINKFGLDIFSKALQNTINTVGVRNFIANALAAEISIISNFILNNLWTFKNEKLVWGKILIQKFFTFNLSSVFSGIVIPSLVIGAGTQIFGDQYRFLFLVLAVLFFTIPLNWFIYNHVINNIAKTILNSFF</sequence>
<dbReference type="Pfam" id="PF00535">
    <property type="entry name" value="Glycos_transf_2"/>
    <property type="match status" value="1"/>
</dbReference>
<dbReference type="GO" id="GO:0004582">
    <property type="term" value="F:dolichyl-phosphate beta-D-mannosyltransferase activity"/>
    <property type="evidence" value="ECO:0007669"/>
    <property type="project" value="InterPro"/>
</dbReference>
<feature type="transmembrane region" description="Helical" evidence="8">
    <location>
        <begin position="333"/>
        <end position="359"/>
    </location>
</feature>
<organism evidence="11 12">
    <name type="scientific">candidate division WWE3 bacterium GW2011_GWB1_42_6</name>
    <dbReference type="NCBI Taxonomy" id="1619115"/>
    <lineage>
        <taxon>Bacteria</taxon>
        <taxon>Katanobacteria</taxon>
    </lineage>
</organism>
<dbReference type="GO" id="GO:0000271">
    <property type="term" value="P:polysaccharide biosynthetic process"/>
    <property type="evidence" value="ECO:0007669"/>
    <property type="project" value="InterPro"/>
</dbReference>
<keyword evidence="4 11" id="KW-0808">Transferase</keyword>
<evidence type="ECO:0000256" key="5">
    <source>
        <dbReference type="ARBA" id="ARBA00022692"/>
    </source>
</evidence>
<feature type="domain" description="Glycosyltransferase 2-like" evidence="9">
    <location>
        <begin position="9"/>
        <end position="145"/>
    </location>
</feature>
<keyword evidence="5 8" id="KW-0812">Transmembrane</keyword>
<evidence type="ECO:0000259" key="9">
    <source>
        <dbReference type="Pfam" id="PF00535"/>
    </source>
</evidence>
<comment type="caution">
    <text evidence="11">The sequence shown here is derived from an EMBL/GenBank/DDBJ whole genome shotgun (WGS) entry which is preliminary data.</text>
</comment>
<dbReference type="Pfam" id="PF04138">
    <property type="entry name" value="GtrA_DPMS_TM"/>
    <property type="match status" value="1"/>
</dbReference>
<keyword evidence="7 8" id="KW-0472">Membrane</keyword>
<protein>
    <submittedName>
        <fullName evidence="11">Dolichyl-phosphate beta-D-mannosyltransferase</fullName>
    </submittedName>
</protein>
<dbReference type="CDD" id="cd06442">
    <property type="entry name" value="DPM1_like"/>
    <property type="match status" value="1"/>
</dbReference>
<dbReference type="InterPro" id="IPR001173">
    <property type="entry name" value="Glyco_trans_2-like"/>
</dbReference>
<name>A0A0G1AWP5_UNCKA</name>
<evidence type="ECO:0000256" key="4">
    <source>
        <dbReference type="ARBA" id="ARBA00022679"/>
    </source>
</evidence>
<dbReference type="SUPFAM" id="SSF53448">
    <property type="entry name" value="Nucleotide-diphospho-sugar transferases"/>
    <property type="match status" value="1"/>
</dbReference>
<dbReference type="GO" id="GO:0016020">
    <property type="term" value="C:membrane"/>
    <property type="evidence" value="ECO:0007669"/>
    <property type="project" value="UniProtKB-SubCell"/>
</dbReference>
<feature type="transmembrane region" description="Helical" evidence="8">
    <location>
        <begin position="295"/>
        <end position="312"/>
    </location>
</feature>
<evidence type="ECO:0000256" key="8">
    <source>
        <dbReference type="SAM" id="Phobius"/>
    </source>
</evidence>